<dbReference type="Pfam" id="PF07508">
    <property type="entry name" value="Recombinase"/>
    <property type="match status" value="1"/>
</dbReference>
<dbReference type="SMART" id="SM00857">
    <property type="entry name" value="Resolvase"/>
    <property type="match status" value="1"/>
</dbReference>
<accession>A0ABR6PNF5</accession>
<reference evidence="7 8" key="1">
    <citation type="submission" date="2020-08" db="EMBL/GenBank/DDBJ databases">
        <title>Genomic Encyclopedia of Type Strains, Phase IV (KMG-V): Genome sequencing to study the core and pangenomes of soil and plant-associated prokaryotes.</title>
        <authorList>
            <person name="Whitman W."/>
        </authorList>
    </citation>
    <scope>NUCLEOTIDE SEQUENCE [LARGE SCALE GENOMIC DNA]</scope>
    <source>
        <strain evidence="7 8">ANJLi2</strain>
    </source>
</reference>
<evidence type="ECO:0000313" key="8">
    <source>
        <dbReference type="Proteomes" id="UP000541583"/>
    </source>
</evidence>
<dbReference type="Gene3D" id="3.40.50.1390">
    <property type="entry name" value="Resolvase, N-terminal catalytic domain"/>
    <property type="match status" value="1"/>
</dbReference>
<dbReference type="InterPro" id="IPR050639">
    <property type="entry name" value="SSR_resolvase"/>
</dbReference>
<dbReference type="Proteomes" id="UP000541583">
    <property type="component" value="Unassembled WGS sequence"/>
</dbReference>
<dbReference type="PANTHER" id="PTHR30461:SF23">
    <property type="entry name" value="DNA RECOMBINASE-RELATED"/>
    <property type="match status" value="1"/>
</dbReference>
<name>A0ABR6PNF5_9SPHI</name>
<evidence type="ECO:0000256" key="2">
    <source>
        <dbReference type="ARBA" id="ARBA00023125"/>
    </source>
</evidence>
<organism evidence="7 8">
    <name type="scientific">Mucilaginibacter lappiensis</name>
    <dbReference type="NCBI Taxonomy" id="354630"/>
    <lineage>
        <taxon>Bacteria</taxon>
        <taxon>Pseudomonadati</taxon>
        <taxon>Bacteroidota</taxon>
        <taxon>Sphingobacteriia</taxon>
        <taxon>Sphingobacteriales</taxon>
        <taxon>Sphingobacteriaceae</taxon>
        <taxon>Mucilaginibacter</taxon>
    </lineage>
</organism>
<dbReference type="InterPro" id="IPR036162">
    <property type="entry name" value="Resolvase-like_N_sf"/>
</dbReference>
<evidence type="ECO:0000313" key="7">
    <source>
        <dbReference type="EMBL" id="MBB6111279.1"/>
    </source>
</evidence>
<keyword evidence="3" id="KW-0233">DNA recombination</keyword>
<dbReference type="InterPro" id="IPR038109">
    <property type="entry name" value="DNA_bind_recomb_sf"/>
</dbReference>
<dbReference type="PROSITE" id="PS00397">
    <property type="entry name" value="RECOMBINASES_1"/>
    <property type="match status" value="1"/>
</dbReference>
<evidence type="ECO:0000256" key="1">
    <source>
        <dbReference type="ARBA" id="ARBA00022908"/>
    </source>
</evidence>
<dbReference type="Pfam" id="PF00239">
    <property type="entry name" value="Resolvase"/>
    <property type="match status" value="1"/>
</dbReference>
<evidence type="ECO:0000259" key="5">
    <source>
        <dbReference type="PROSITE" id="PS51736"/>
    </source>
</evidence>
<dbReference type="InterPro" id="IPR011109">
    <property type="entry name" value="DNA_bind_recombinase_dom"/>
</dbReference>
<dbReference type="Gene3D" id="3.90.1750.20">
    <property type="entry name" value="Putative Large Serine Recombinase, Chain B, Domain 2"/>
    <property type="match status" value="1"/>
</dbReference>
<dbReference type="InterPro" id="IPR006119">
    <property type="entry name" value="Resolv_N"/>
</dbReference>
<dbReference type="EMBL" id="JACHCB010000011">
    <property type="protein sequence ID" value="MBB6111279.1"/>
    <property type="molecule type" value="Genomic_DNA"/>
</dbReference>
<gene>
    <name evidence="7" type="ORF">HDF23_004047</name>
</gene>
<feature type="domain" description="Resolvase/invertase-type recombinase catalytic" evidence="5">
    <location>
        <begin position="3"/>
        <end position="152"/>
    </location>
</feature>
<protein>
    <submittedName>
        <fullName evidence="7">DNA invertase Pin-like site-specific DNA recombinase</fullName>
    </submittedName>
</protein>
<comment type="caution">
    <text evidence="7">The sequence shown here is derived from an EMBL/GenBank/DDBJ whole genome shotgun (WGS) entry which is preliminary data.</text>
</comment>
<dbReference type="RefSeq" id="WP_076375542.1">
    <property type="nucleotide sequence ID" value="NZ_FTMG01000011.1"/>
</dbReference>
<feature type="active site" description="O-(5'-phospho-DNA)-serine intermediate" evidence="4">
    <location>
        <position position="11"/>
    </location>
</feature>
<dbReference type="CDD" id="cd00338">
    <property type="entry name" value="Ser_Recombinase"/>
    <property type="match status" value="1"/>
</dbReference>
<dbReference type="SUPFAM" id="SSF53041">
    <property type="entry name" value="Resolvase-like"/>
    <property type="match status" value="1"/>
</dbReference>
<dbReference type="PANTHER" id="PTHR30461">
    <property type="entry name" value="DNA-INVERTASE FROM LAMBDOID PROPHAGE"/>
    <property type="match status" value="1"/>
</dbReference>
<dbReference type="InterPro" id="IPR006118">
    <property type="entry name" value="Recombinase_CS"/>
</dbReference>
<dbReference type="PROSITE" id="PS51736">
    <property type="entry name" value="RECOMBINASES_3"/>
    <property type="match status" value="1"/>
</dbReference>
<evidence type="ECO:0000256" key="3">
    <source>
        <dbReference type="ARBA" id="ARBA00023172"/>
    </source>
</evidence>
<keyword evidence="2" id="KW-0238">DNA-binding</keyword>
<keyword evidence="1" id="KW-0229">DNA integration</keyword>
<dbReference type="PROSITE" id="PS51737">
    <property type="entry name" value="RECOMBINASE_DNA_BIND"/>
    <property type="match status" value="1"/>
</dbReference>
<sequence length="491" mass="56808">MKTAYLYVRVSTDEQKRKGYSLPEQEDRLLKYCDYNDIEVKGIYREDFSAKNFNRPEWKKLVSSIKKERPKEEKNILFVKWDRFSRNIQYAYEMIGLLRKHNTTAMAIDQPIDLTIPESSVMLAVYLSVPEAENTRRALNTANGMRRARQMGRYPNRAPIGFVNLTTVDGKKIIALKQPEAGIIRWIFHQLAKNIYKISEVRRMALDKGLLCSPSNFSKLIRNPVYCGLISVTLSSEERQMVKGNHEPLISVSIFYEVQNIITTKRKVSSRTEELRATFFMTGFLTCPLCGRRVRGSFSRGSKNSYPYYHCRGRCKTRISAVLLNYNYERKLQQLMLSDKAIELFSHVLDDSNLNTHRIECVSERRQLLRQLARQQSALSKARKLFVEDILKFDDYSEFKKEFLATSACLKKELGDNIDKLNNIDIQRQLEHGALVEPFRGYASLDTADKRHLIKLIPPNEVNFQTGEISLGLTDALSKILVLNIKSKSKE</sequence>
<feature type="domain" description="Recombinase" evidence="6">
    <location>
        <begin position="159"/>
        <end position="268"/>
    </location>
</feature>
<keyword evidence="8" id="KW-1185">Reference proteome</keyword>
<evidence type="ECO:0000256" key="4">
    <source>
        <dbReference type="PROSITE-ProRule" id="PRU10137"/>
    </source>
</evidence>
<proteinExistence type="predicted"/>
<evidence type="ECO:0000259" key="6">
    <source>
        <dbReference type="PROSITE" id="PS51737"/>
    </source>
</evidence>